<keyword evidence="6" id="KW-0735">Signal-anchor</keyword>
<dbReference type="FunFam" id="3.90.550.50:FF:000072">
    <property type="entry name" value="Hexosyltransferase"/>
    <property type="match status" value="1"/>
</dbReference>
<proteinExistence type="inferred from homology"/>
<dbReference type="Gene3D" id="3.90.550.50">
    <property type="match status" value="1"/>
</dbReference>
<dbReference type="EMBL" id="GL732592">
    <property type="protein sequence ID" value="EFX73200.1"/>
    <property type="molecule type" value="Genomic_DNA"/>
</dbReference>
<keyword evidence="8 10" id="KW-0333">Golgi apparatus</keyword>
<dbReference type="HOGENOM" id="CLU_036849_6_0_1"/>
<accession>E9H4S5</accession>
<dbReference type="GO" id="GO:0016757">
    <property type="term" value="F:glycosyltransferase activity"/>
    <property type="evidence" value="ECO:0000318"/>
    <property type="project" value="GO_Central"/>
</dbReference>
<evidence type="ECO:0000313" key="12">
    <source>
        <dbReference type="Proteomes" id="UP000000305"/>
    </source>
</evidence>
<dbReference type="GO" id="GO:0000139">
    <property type="term" value="C:Golgi membrane"/>
    <property type="evidence" value="ECO:0000318"/>
    <property type="project" value="GO_Central"/>
</dbReference>
<organism evidence="11 12">
    <name type="scientific">Daphnia pulex</name>
    <name type="common">Water flea</name>
    <dbReference type="NCBI Taxonomy" id="6669"/>
    <lineage>
        <taxon>Eukaryota</taxon>
        <taxon>Metazoa</taxon>
        <taxon>Ecdysozoa</taxon>
        <taxon>Arthropoda</taxon>
        <taxon>Crustacea</taxon>
        <taxon>Branchiopoda</taxon>
        <taxon>Diplostraca</taxon>
        <taxon>Cladocera</taxon>
        <taxon>Anomopoda</taxon>
        <taxon>Daphniidae</taxon>
        <taxon>Daphnia</taxon>
    </lineage>
</organism>
<dbReference type="PANTHER" id="PTHR11214">
    <property type="entry name" value="BETA-1,3-N-ACETYLGLUCOSAMINYLTRANSFERASE"/>
    <property type="match status" value="1"/>
</dbReference>
<protein>
    <recommendedName>
        <fullName evidence="10">Hexosyltransferase</fullName>
        <ecNumber evidence="10">2.4.1.-</ecNumber>
    </recommendedName>
</protein>
<reference evidence="11 12" key="1">
    <citation type="journal article" date="2011" name="Science">
        <title>The ecoresponsive genome of Daphnia pulex.</title>
        <authorList>
            <person name="Colbourne J.K."/>
            <person name="Pfrender M.E."/>
            <person name="Gilbert D."/>
            <person name="Thomas W.K."/>
            <person name="Tucker A."/>
            <person name="Oakley T.H."/>
            <person name="Tokishita S."/>
            <person name="Aerts A."/>
            <person name="Arnold G.J."/>
            <person name="Basu M.K."/>
            <person name="Bauer D.J."/>
            <person name="Caceres C.E."/>
            <person name="Carmel L."/>
            <person name="Casola C."/>
            <person name="Choi J.H."/>
            <person name="Detter J.C."/>
            <person name="Dong Q."/>
            <person name="Dusheyko S."/>
            <person name="Eads B.D."/>
            <person name="Frohlich T."/>
            <person name="Geiler-Samerotte K.A."/>
            <person name="Gerlach D."/>
            <person name="Hatcher P."/>
            <person name="Jogdeo S."/>
            <person name="Krijgsveld J."/>
            <person name="Kriventseva E.V."/>
            <person name="Kultz D."/>
            <person name="Laforsch C."/>
            <person name="Lindquist E."/>
            <person name="Lopez J."/>
            <person name="Manak J.R."/>
            <person name="Muller J."/>
            <person name="Pangilinan J."/>
            <person name="Patwardhan R.P."/>
            <person name="Pitluck S."/>
            <person name="Pritham E.J."/>
            <person name="Rechtsteiner A."/>
            <person name="Rho M."/>
            <person name="Rogozin I.B."/>
            <person name="Sakarya O."/>
            <person name="Salamov A."/>
            <person name="Schaack S."/>
            <person name="Shapiro H."/>
            <person name="Shiga Y."/>
            <person name="Skalitzky C."/>
            <person name="Smith Z."/>
            <person name="Souvorov A."/>
            <person name="Sung W."/>
            <person name="Tang Z."/>
            <person name="Tsuchiya D."/>
            <person name="Tu H."/>
            <person name="Vos H."/>
            <person name="Wang M."/>
            <person name="Wolf Y.I."/>
            <person name="Yamagata H."/>
            <person name="Yamada T."/>
            <person name="Ye Y."/>
            <person name="Shaw J.R."/>
            <person name="Andrews J."/>
            <person name="Crease T.J."/>
            <person name="Tang H."/>
            <person name="Lucas S.M."/>
            <person name="Robertson H.M."/>
            <person name="Bork P."/>
            <person name="Koonin E.V."/>
            <person name="Zdobnov E.M."/>
            <person name="Grigoriev I.V."/>
            <person name="Lynch M."/>
            <person name="Boore J.L."/>
        </authorList>
    </citation>
    <scope>NUCLEOTIDE SEQUENCE [LARGE SCALE GENOMIC DNA]</scope>
</reference>
<comment type="subcellular location">
    <subcellularLocation>
        <location evidence="1 10">Golgi apparatus membrane</location>
        <topology evidence="1 10">Single-pass type II membrane protein</topology>
    </subcellularLocation>
</comment>
<evidence type="ECO:0000256" key="9">
    <source>
        <dbReference type="ARBA" id="ARBA00023136"/>
    </source>
</evidence>
<dbReference type="OMA" id="FVQSHNR"/>
<dbReference type="PhylomeDB" id="E9H4S5"/>
<dbReference type="InParanoid" id="E9H4S5"/>
<dbReference type="eggNOG" id="KOG2287">
    <property type="taxonomic scope" value="Eukaryota"/>
</dbReference>
<evidence type="ECO:0000256" key="2">
    <source>
        <dbReference type="ARBA" id="ARBA00008661"/>
    </source>
</evidence>
<evidence type="ECO:0000256" key="3">
    <source>
        <dbReference type="ARBA" id="ARBA00022676"/>
    </source>
</evidence>
<comment type="similarity">
    <text evidence="2 10">Belongs to the glycosyltransferase 31 family.</text>
</comment>
<evidence type="ECO:0000256" key="4">
    <source>
        <dbReference type="ARBA" id="ARBA00022679"/>
    </source>
</evidence>
<evidence type="ECO:0000256" key="1">
    <source>
        <dbReference type="ARBA" id="ARBA00004323"/>
    </source>
</evidence>
<evidence type="ECO:0000256" key="10">
    <source>
        <dbReference type="RuleBase" id="RU363063"/>
    </source>
</evidence>
<dbReference type="GO" id="GO:0006493">
    <property type="term" value="P:protein O-linked glycosylation"/>
    <property type="evidence" value="ECO:0000318"/>
    <property type="project" value="GO_Central"/>
</dbReference>
<keyword evidence="7" id="KW-1133">Transmembrane helix</keyword>
<evidence type="ECO:0000256" key="5">
    <source>
        <dbReference type="ARBA" id="ARBA00022692"/>
    </source>
</evidence>
<evidence type="ECO:0000313" key="11">
    <source>
        <dbReference type="EMBL" id="EFX73200.1"/>
    </source>
</evidence>
<keyword evidence="9" id="KW-0472">Membrane</keyword>
<keyword evidence="4" id="KW-0808">Transferase</keyword>
<dbReference type="PANTHER" id="PTHR11214:SF334">
    <property type="entry name" value="HEXOSYLTRANSFERASE"/>
    <property type="match status" value="1"/>
</dbReference>
<evidence type="ECO:0000256" key="6">
    <source>
        <dbReference type="ARBA" id="ARBA00022968"/>
    </source>
</evidence>
<dbReference type="AlphaFoldDB" id="E9H4S5"/>
<gene>
    <name evidence="11" type="ORF">DAPPUDRAFT_200582</name>
</gene>
<dbReference type="GO" id="GO:0016758">
    <property type="term" value="F:hexosyltransferase activity"/>
    <property type="evidence" value="ECO:0007669"/>
    <property type="project" value="InterPro"/>
</dbReference>
<dbReference type="InterPro" id="IPR002659">
    <property type="entry name" value="Glyco_trans_31"/>
</dbReference>
<dbReference type="OrthoDB" id="5512589at2759"/>
<evidence type="ECO:0000256" key="7">
    <source>
        <dbReference type="ARBA" id="ARBA00022989"/>
    </source>
</evidence>
<keyword evidence="3 10" id="KW-0328">Glycosyltransferase</keyword>
<keyword evidence="12" id="KW-1185">Reference proteome</keyword>
<sequence length="177" mass="19967">MSIDGFAFILGMPDNNVTQIQIEEESQTHGDIIQIERSDLYRSLSLKVAGLFNWLHRHCPKMDFLFKVDDDVYVNVRNLAQFVQSHNRSDLSIFGHSAGNLFPARDGKWGLTVQEWPWKDFPPYFLGPGVIFPGDTILLFLAAFQTTPLNPIDDLYYSGICSEKAGVKVRGSTGPTR</sequence>
<dbReference type="Proteomes" id="UP000000305">
    <property type="component" value="Unassembled WGS sequence"/>
</dbReference>
<name>E9H4S5_DAPPU</name>
<dbReference type="STRING" id="6669.E9H4S5"/>
<dbReference type="Pfam" id="PF01762">
    <property type="entry name" value="Galactosyl_T"/>
    <property type="match status" value="1"/>
</dbReference>
<dbReference type="KEGG" id="dpx:DAPPUDRAFT_200582"/>
<keyword evidence="5" id="KW-0812">Transmembrane</keyword>
<dbReference type="EC" id="2.4.1.-" evidence="10"/>
<evidence type="ECO:0000256" key="8">
    <source>
        <dbReference type="ARBA" id="ARBA00023034"/>
    </source>
</evidence>